<dbReference type="InterPro" id="IPR040079">
    <property type="entry name" value="Glutathione_S-Trfase"/>
</dbReference>
<dbReference type="Pfam" id="PF22041">
    <property type="entry name" value="GST_C_7"/>
    <property type="match status" value="1"/>
</dbReference>
<proteinExistence type="predicted"/>
<sequence>MTLKLYTLSAADTARPFSPHGWKAVLALHHKGLAFEEIQVPFTRISEIANGAAKTVPVLIDGETIVTDSFAIAEHLEAAYPDRPSLFGGEGGRAMARFIERWSQTATVAALVPIILKDVHSCVVPEDKAYFRQSREARFGMTLEEVVADRQAAAAAYPSKLDALRHTLKFQLFIGGEGPLFADHIVFGCLQWARLVRPQWLLPAGDPVNDWFERCLDLYGGVGRSAPAAA</sequence>
<reference evidence="2" key="1">
    <citation type="submission" date="2021-07" db="EMBL/GenBank/DDBJ databases">
        <title>Pseudohoeflea marina sp. nov. a polyhydroxyalcanoate-producing bacterium.</title>
        <authorList>
            <person name="Zheng W."/>
            <person name="Yu S."/>
            <person name="Huang Y."/>
        </authorList>
    </citation>
    <scope>NUCLEOTIDE SEQUENCE</scope>
    <source>
        <strain evidence="2">DP4N28-3</strain>
    </source>
</reference>
<dbReference type="SFLD" id="SFLDS00019">
    <property type="entry name" value="Glutathione_Transferase_(cytos"/>
    <property type="match status" value="1"/>
</dbReference>
<dbReference type="PANTHER" id="PTHR42673">
    <property type="entry name" value="MALEYLACETOACETATE ISOMERASE"/>
    <property type="match status" value="1"/>
</dbReference>
<dbReference type="Pfam" id="PF13417">
    <property type="entry name" value="GST_N_3"/>
    <property type="match status" value="1"/>
</dbReference>
<dbReference type="Proteomes" id="UP001430804">
    <property type="component" value="Unassembled WGS sequence"/>
</dbReference>
<dbReference type="PANTHER" id="PTHR42673:SF4">
    <property type="entry name" value="MALEYLACETOACETATE ISOMERASE"/>
    <property type="match status" value="1"/>
</dbReference>
<name>A0ABS6WRX3_9HYPH</name>
<evidence type="ECO:0000259" key="1">
    <source>
        <dbReference type="PROSITE" id="PS50404"/>
    </source>
</evidence>
<dbReference type="InterPro" id="IPR054416">
    <property type="entry name" value="GST_UstS-like_C"/>
</dbReference>
<organism evidence="2 3">
    <name type="scientific">Pseudohoeflea coraliihabitans</name>
    <dbReference type="NCBI Taxonomy" id="2860393"/>
    <lineage>
        <taxon>Bacteria</taxon>
        <taxon>Pseudomonadati</taxon>
        <taxon>Pseudomonadota</taxon>
        <taxon>Alphaproteobacteria</taxon>
        <taxon>Hyphomicrobiales</taxon>
        <taxon>Rhizobiaceae</taxon>
        <taxon>Pseudohoeflea</taxon>
    </lineage>
</organism>
<comment type="caution">
    <text evidence="2">The sequence shown here is derived from an EMBL/GenBank/DDBJ whole genome shotgun (WGS) entry which is preliminary data.</text>
</comment>
<accession>A0ABS6WRX3</accession>
<keyword evidence="3" id="KW-1185">Reference proteome</keyword>
<dbReference type="CDD" id="cd03202">
    <property type="entry name" value="GST_C_etherase_LigE"/>
    <property type="match status" value="1"/>
</dbReference>
<protein>
    <submittedName>
        <fullName evidence="2">Glutathione S-transferase family protein</fullName>
    </submittedName>
</protein>
<evidence type="ECO:0000313" key="2">
    <source>
        <dbReference type="EMBL" id="MBW3098723.1"/>
    </source>
</evidence>
<evidence type="ECO:0000313" key="3">
    <source>
        <dbReference type="Proteomes" id="UP001430804"/>
    </source>
</evidence>
<dbReference type="InterPro" id="IPR004045">
    <property type="entry name" value="Glutathione_S-Trfase_N"/>
</dbReference>
<feature type="domain" description="GST N-terminal" evidence="1">
    <location>
        <begin position="8"/>
        <end position="84"/>
    </location>
</feature>
<dbReference type="PROSITE" id="PS50404">
    <property type="entry name" value="GST_NTER"/>
    <property type="match status" value="1"/>
</dbReference>
<dbReference type="RefSeq" id="WP_219203042.1">
    <property type="nucleotide sequence ID" value="NZ_JAHWQX010000004.1"/>
</dbReference>
<dbReference type="EMBL" id="JAHWQX010000004">
    <property type="protein sequence ID" value="MBW3098723.1"/>
    <property type="molecule type" value="Genomic_DNA"/>
</dbReference>
<gene>
    <name evidence="2" type="ORF">KY465_15670</name>
</gene>